<dbReference type="EMBL" id="ML121530">
    <property type="protein sequence ID" value="RPB27945.1"/>
    <property type="molecule type" value="Genomic_DNA"/>
</dbReference>
<sequence>MNQPPQQNIAPRARDESLEMATWFNNLCTAKALPEGRNVREELTSMQAAATDLKPLITSTNNRLNDIDILMNHRRRSERLRTVSPEVTLELSEIIHQGGLYEDIINQQKNTISNLYEYIKTHRESQMLSENLADYITKELRIVETIVLHVDGHIKILNEQVEDIIARRRYCFQTT</sequence>
<accession>A0A3N4MGH8</accession>
<keyword evidence="2" id="KW-1185">Reference proteome</keyword>
<dbReference type="AlphaFoldDB" id="A0A3N4MGH8"/>
<protein>
    <submittedName>
        <fullName evidence="1">Uncharacterized protein</fullName>
    </submittedName>
</protein>
<evidence type="ECO:0000313" key="2">
    <source>
        <dbReference type="Proteomes" id="UP000267821"/>
    </source>
</evidence>
<organism evidence="1 2">
    <name type="scientific">Terfezia boudieri ATCC MYA-4762</name>
    <dbReference type="NCBI Taxonomy" id="1051890"/>
    <lineage>
        <taxon>Eukaryota</taxon>
        <taxon>Fungi</taxon>
        <taxon>Dikarya</taxon>
        <taxon>Ascomycota</taxon>
        <taxon>Pezizomycotina</taxon>
        <taxon>Pezizomycetes</taxon>
        <taxon>Pezizales</taxon>
        <taxon>Pezizaceae</taxon>
        <taxon>Terfezia</taxon>
    </lineage>
</organism>
<dbReference type="InParanoid" id="A0A3N4MGH8"/>
<dbReference type="OrthoDB" id="10365861at2759"/>
<reference evidence="1 2" key="1">
    <citation type="journal article" date="2018" name="Nat. Ecol. Evol.">
        <title>Pezizomycetes genomes reveal the molecular basis of ectomycorrhizal truffle lifestyle.</title>
        <authorList>
            <person name="Murat C."/>
            <person name="Payen T."/>
            <person name="Noel B."/>
            <person name="Kuo A."/>
            <person name="Morin E."/>
            <person name="Chen J."/>
            <person name="Kohler A."/>
            <person name="Krizsan K."/>
            <person name="Balestrini R."/>
            <person name="Da Silva C."/>
            <person name="Montanini B."/>
            <person name="Hainaut M."/>
            <person name="Levati E."/>
            <person name="Barry K.W."/>
            <person name="Belfiori B."/>
            <person name="Cichocki N."/>
            <person name="Clum A."/>
            <person name="Dockter R.B."/>
            <person name="Fauchery L."/>
            <person name="Guy J."/>
            <person name="Iotti M."/>
            <person name="Le Tacon F."/>
            <person name="Lindquist E.A."/>
            <person name="Lipzen A."/>
            <person name="Malagnac F."/>
            <person name="Mello A."/>
            <person name="Molinier V."/>
            <person name="Miyauchi S."/>
            <person name="Poulain J."/>
            <person name="Riccioni C."/>
            <person name="Rubini A."/>
            <person name="Sitrit Y."/>
            <person name="Splivallo R."/>
            <person name="Traeger S."/>
            <person name="Wang M."/>
            <person name="Zifcakova L."/>
            <person name="Wipf D."/>
            <person name="Zambonelli A."/>
            <person name="Paolocci F."/>
            <person name="Nowrousian M."/>
            <person name="Ottonello S."/>
            <person name="Baldrian P."/>
            <person name="Spatafora J.W."/>
            <person name="Henrissat B."/>
            <person name="Nagy L.G."/>
            <person name="Aury J.M."/>
            <person name="Wincker P."/>
            <person name="Grigoriev I.V."/>
            <person name="Bonfante P."/>
            <person name="Martin F.M."/>
        </authorList>
    </citation>
    <scope>NUCLEOTIDE SEQUENCE [LARGE SCALE GENOMIC DNA]</scope>
    <source>
        <strain evidence="1 2">ATCC MYA-4762</strain>
    </source>
</reference>
<evidence type="ECO:0000313" key="1">
    <source>
        <dbReference type="EMBL" id="RPB27945.1"/>
    </source>
</evidence>
<name>A0A3N4MGH8_9PEZI</name>
<gene>
    <name evidence="1" type="ORF">L211DRAFT_891379</name>
</gene>
<dbReference type="Proteomes" id="UP000267821">
    <property type="component" value="Unassembled WGS sequence"/>
</dbReference>
<proteinExistence type="predicted"/>